<dbReference type="PROSITE" id="PS50103">
    <property type="entry name" value="ZF_C3H1"/>
    <property type="match status" value="2"/>
</dbReference>
<feature type="domain" description="C3H1-type" evidence="10">
    <location>
        <begin position="4"/>
        <end position="31"/>
    </location>
</feature>
<keyword evidence="3" id="KW-0808">Transferase</keyword>
<dbReference type="Pfam" id="PF13639">
    <property type="entry name" value="zf-RING_2"/>
    <property type="match status" value="1"/>
</dbReference>
<evidence type="ECO:0000256" key="7">
    <source>
        <dbReference type="PROSITE-ProRule" id="PRU00723"/>
    </source>
</evidence>
<dbReference type="GO" id="GO:0008270">
    <property type="term" value="F:zinc ion binding"/>
    <property type="evidence" value="ECO:0007669"/>
    <property type="project" value="UniProtKB-KW"/>
</dbReference>
<proteinExistence type="predicted"/>
<evidence type="ECO:0000313" key="12">
    <source>
        <dbReference type="Proteomes" id="UP000264800"/>
    </source>
</evidence>
<feature type="compositionally biased region" description="Basic and acidic residues" evidence="8">
    <location>
        <begin position="124"/>
        <end position="136"/>
    </location>
</feature>
<dbReference type="AlphaFoldDB" id="A0A3Q3A0U9"/>
<protein>
    <recommendedName>
        <fullName evidence="2">RING-type E3 ubiquitin transferase</fullName>
        <ecNumber evidence="2">2.3.2.27</ecNumber>
    </recommendedName>
</protein>
<dbReference type="OMA" id="CLQCIMT"/>
<evidence type="ECO:0000256" key="4">
    <source>
        <dbReference type="ARBA" id="ARBA00022723"/>
    </source>
</evidence>
<dbReference type="GO" id="GO:0000209">
    <property type="term" value="P:protein polyubiquitination"/>
    <property type="evidence" value="ECO:0007669"/>
    <property type="project" value="InterPro"/>
</dbReference>
<keyword evidence="12" id="KW-1185">Reference proteome</keyword>
<dbReference type="InterPro" id="IPR045072">
    <property type="entry name" value="MKRN-like"/>
</dbReference>
<feature type="region of interest" description="Disordered" evidence="8">
    <location>
        <begin position="120"/>
        <end position="182"/>
    </location>
</feature>
<evidence type="ECO:0000259" key="9">
    <source>
        <dbReference type="PROSITE" id="PS50089"/>
    </source>
</evidence>
<dbReference type="CTD" id="559882"/>
<dbReference type="SMART" id="SM00184">
    <property type="entry name" value="RING"/>
    <property type="match status" value="1"/>
</dbReference>
<feature type="region of interest" description="Disordered" evidence="8">
    <location>
        <begin position="65"/>
        <end position="96"/>
    </location>
</feature>
<dbReference type="Pfam" id="PF00642">
    <property type="entry name" value="zf-CCCH"/>
    <property type="match status" value="1"/>
</dbReference>
<evidence type="ECO:0000256" key="5">
    <source>
        <dbReference type="ARBA" id="ARBA00022771"/>
    </source>
</evidence>
<keyword evidence="5 7" id="KW-0863">Zinc-finger</keyword>
<reference evidence="11" key="2">
    <citation type="submission" date="2025-09" db="UniProtKB">
        <authorList>
            <consortium name="Ensembl"/>
        </authorList>
    </citation>
    <scope>IDENTIFICATION</scope>
</reference>
<dbReference type="SUPFAM" id="SSF57850">
    <property type="entry name" value="RING/U-box"/>
    <property type="match status" value="1"/>
</dbReference>
<evidence type="ECO:0000259" key="10">
    <source>
        <dbReference type="PROSITE" id="PS50103"/>
    </source>
</evidence>
<dbReference type="InterPro" id="IPR017907">
    <property type="entry name" value="Znf_RING_CS"/>
</dbReference>
<feature type="compositionally biased region" description="Low complexity" evidence="8">
    <location>
        <begin position="170"/>
        <end position="182"/>
    </location>
</feature>
<comment type="catalytic activity">
    <reaction evidence="1">
        <text>S-ubiquitinyl-[E2 ubiquitin-conjugating enzyme]-L-cysteine + [acceptor protein]-L-lysine = [E2 ubiquitin-conjugating enzyme]-L-cysteine + N(6)-ubiquitinyl-[acceptor protein]-L-lysine.</text>
        <dbReference type="EC" id="2.3.2.27"/>
    </reaction>
</comment>
<sequence>MESTRSGSICRRFLNGSCRFGSRCYYRHEWSIMQPSQICRYFQKGECWYGERCRYLHILQPDAGTSVSGRRGSVPAVYSSSSSVAHSPSDRRGSEPALLRTIVNTGRDCGGSESTLDASNFWRDTGHLPDNDDAQERSQGTDSESGQNSGIARASAFQRIEEGSSESEPQEGGAAAAAAAASSNTREEETEAFLQSKNVICGICMEKVFEKENIKDHVFGLLPNCNHSFCLKCIATWRKTKDLGSDVVRACPQCRVKSAFYVPSKYWVEGPAKESAVAAFKKKFSKRRCCIYDRYGYCPIKRECLYRHVRNSSRVAFSYFSDDDEDENGVDLLGLLLAVTLLGGDSSEDED</sequence>
<feature type="zinc finger region" description="C3H1-type" evidence="7">
    <location>
        <begin position="33"/>
        <end position="60"/>
    </location>
</feature>
<dbReference type="STRING" id="37003.ENSKMAP00000009385"/>
<dbReference type="Gene3D" id="3.30.40.10">
    <property type="entry name" value="Zinc/RING finger domain, C3HC4 (zinc finger)"/>
    <property type="match status" value="1"/>
</dbReference>
<evidence type="ECO:0000256" key="6">
    <source>
        <dbReference type="ARBA" id="ARBA00022833"/>
    </source>
</evidence>
<reference evidence="11" key="1">
    <citation type="submission" date="2025-08" db="UniProtKB">
        <authorList>
            <consortium name="Ensembl"/>
        </authorList>
    </citation>
    <scope>IDENTIFICATION</scope>
</reference>
<keyword evidence="4 7" id="KW-0479">Metal-binding</keyword>
<dbReference type="SUPFAM" id="SSF90229">
    <property type="entry name" value="CCCH zinc finger"/>
    <property type="match status" value="1"/>
</dbReference>
<dbReference type="PROSITE" id="PS50089">
    <property type="entry name" value="ZF_RING_2"/>
    <property type="match status" value="1"/>
</dbReference>
<dbReference type="InterPro" id="IPR036855">
    <property type="entry name" value="Znf_CCCH_sf"/>
</dbReference>
<dbReference type="PANTHER" id="PTHR11224:SF39">
    <property type="entry name" value="RING-TYPE E3 UBIQUITIN TRANSFERASE"/>
    <property type="match status" value="1"/>
</dbReference>
<dbReference type="InterPro" id="IPR000571">
    <property type="entry name" value="Znf_CCCH"/>
</dbReference>
<keyword evidence="6 7" id="KW-0862">Zinc</keyword>
<dbReference type="GeneID" id="108244571"/>
<dbReference type="UniPathway" id="UPA00143"/>
<evidence type="ECO:0000256" key="1">
    <source>
        <dbReference type="ARBA" id="ARBA00000900"/>
    </source>
</evidence>
<dbReference type="Proteomes" id="UP000264800">
    <property type="component" value="Unplaced"/>
</dbReference>
<dbReference type="RefSeq" id="XP_017286375.1">
    <property type="nucleotide sequence ID" value="XM_017430886.3"/>
</dbReference>
<dbReference type="GO" id="GO:0061630">
    <property type="term" value="F:ubiquitin protein ligase activity"/>
    <property type="evidence" value="ECO:0007669"/>
    <property type="project" value="UniProtKB-EC"/>
</dbReference>
<dbReference type="Gene3D" id="4.10.1000.10">
    <property type="entry name" value="Zinc finger, CCCH-type"/>
    <property type="match status" value="1"/>
</dbReference>
<evidence type="ECO:0000256" key="8">
    <source>
        <dbReference type="SAM" id="MobiDB-lite"/>
    </source>
</evidence>
<name>A0A3Q3A0U9_KRYMA</name>
<feature type="zinc finger region" description="C3H1-type" evidence="7">
    <location>
        <begin position="4"/>
        <end position="31"/>
    </location>
</feature>
<dbReference type="Ensembl" id="ENSKMAT00000009526.1">
    <property type="protein sequence ID" value="ENSKMAP00000009385.1"/>
    <property type="gene ID" value="ENSKMAG00000007023.1"/>
</dbReference>
<dbReference type="PROSITE" id="PS00518">
    <property type="entry name" value="ZF_RING_1"/>
    <property type="match status" value="1"/>
</dbReference>
<feature type="domain" description="C3H1-type" evidence="10">
    <location>
        <begin position="33"/>
        <end position="60"/>
    </location>
</feature>
<evidence type="ECO:0000256" key="3">
    <source>
        <dbReference type="ARBA" id="ARBA00022679"/>
    </source>
</evidence>
<dbReference type="GeneTree" id="ENSGT00950000183077"/>
<dbReference type="InterPro" id="IPR001841">
    <property type="entry name" value="Znf_RING"/>
</dbReference>
<organism evidence="11 12">
    <name type="scientific">Kryptolebias marmoratus</name>
    <name type="common">Mangrove killifish</name>
    <name type="synonym">Rivulus marmoratus</name>
    <dbReference type="NCBI Taxonomy" id="37003"/>
    <lineage>
        <taxon>Eukaryota</taxon>
        <taxon>Metazoa</taxon>
        <taxon>Chordata</taxon>
        <taxon>Craniata</taxon>
        <taxon>Vertebrata</taxon>
        <taxon>Euteleostomi</taxon>
        <taxon>Actinopterygii</taxon>
        <taxon>Neopterygii</taxon>
        <taxon>Teleostei</taxon>
        <taxon>Neoteleostei</taxon>
        <taxon>Acanthomorphata</taxon>
        <taxon>Ovalentaria</taxon>
        <taxon>Atherinomorphae</taxon>
        <taxon>Cyprinodontiformes</taxon>
        <taxon>Rivulidae</taxon>
        <taxon>Kryptolebias</taxon>
    </lineage>
</organism>
<evidence type="ECO:0000313" key="11">
    <source>
        <dbReference type="Ensembl" id="ENSKMAP00000009385.1"/>
    </source>
</evidence>
<evidence type="ECO:0000256" key="2">
    <source>
        <dbReference type="ARBA" id="ARBA00012483"/>
    </source>
</evidence>
<feature type="compositionally biased region" description="Low complexity" evidence="8">
    <location>
        <begin position="73"/>
        <end position="87"/>
    </location>
</feature>
<feature type="compositionally biased region" description="Polar residues" evidence="8">
    <location>
        <begin position="137"/>
        <end position="150"/>
    </location>
</feature>
<dbReference type="SMART" id="SM00356">
    <property type="entry name" value="ZnF_C3H1"/>
    <property type="match status" value="3"/>
</dbReference>
<dbReference type="EC" id="2.3.2.27" evidence="2"/>
<dbReference type="OrthoDB" id="250836at2759"/>
<dbReference type="PANTHER" id="PTHR11224">
    <property type="entry name" value="MAKORIN-RELATED"/>
    <property type="match status" value="1"/>
</dbReference>
<dbReference type="InterPro" id="IPR013083">
    <property type="entry name" value="Znf_RING/FYVE/PHD"/>
</dbReference>
<accession>A0A3Q3A0U9</accession>
<feature type="domain" description="RING-type" evidence="9">
    <location>
        <begin position="201"/>
        <end position="255"/>
    </location>
</feature>